<evidence type="ECO:0000313" key="1">
    <source>
        <dbReference type="EMBL" id="CAG5122344.1"/>
    </source>
</evidence>
<dbReference type="Proteomes" id="UP000678393">
    <property type="component" value="Unassembled WGS sequence"/>
</dbReference>
<dbReference type="EMBL" id="CAJHNH020001264">
    <property type="protein sequence ID" value="CAG5122344.1"/>
    <property type="molecule type" value="Genomic_DNA"/>
</dbReference>
<name>A0A8S3YZA9_9EUPU</name>
<protein>
    <submittedName>
        <fullName evidence="1">Uncharacterized protein</fullName>
    </submittedName>
</protein>
<feature type="non-terminal residue" evidence="1">
    <location>
        <position position="1"/>
    </location>
</feature>
<gene>
    <name evidence="1" type="ORF">CUNI_LOCUS7902</name>
</gene>
<organism evidence="1 2">
    <name type="scientific">Candidula unifasciata</name>
    <dbReference type="NCBI Taxonomy" id="100452"/>
    <lineage>
        <taxon>Eukaryota</taxon>
        <taxon>Metazoa</taxon>
        <taxon>Spiralia</taxon>
        <taxon>Lophotrochozoa</taxon>
        <taxon>Mollusca</taxon>
        <taxon>Gastropoda</taxon>
        <taxon>Heterobranchia</taxon>
        <taxon>Euthyneura</taxon>
        <taxon>Panpulmonata</taxon>
        <taxon>Eupulmonata</taxon>
        <taxon>Stylommatophora</taxon>
        <taxon>Helicina</taxon>
        <taxon>Helicoidea</taxon>
        <taxon>Geomitridae</taxon>
        <taxon>Candidula</taxon>
    </lineage>
</organism>
<comment type="caution">
    <text evidence="1">The sequence shown here is derived from an EMBL/GenBank/DDBJ whole genome shotgun (WGS) entry which is preliminary data.</text>
</comment>
<proteinExistence type="predicted"/>
<dbReference type="AlphaFoldDB" id="A0A8S3YZA9"/>
<reference evidence="1" key="1">
    <citation type="submission" date="2021-04" db="EMBL/GenBank/DDBJ databases">
        <authorList>
            <consortium name="Molecular Ecology Group"/>
        </authorList>
    </citation>
    <scope>NUCLEOTIDE SEQUENCE</scope>
</reference>
<sequence length="59" mass="6843">HPVTEHSDAKTEFTFESRKTFYRRTYQAGGASFATMRSYFGVMKTKVLRHRHSSRAASE</sequence>
<accession>A0A8S3YZA9</accession>
<evidence type="ECO:0000313" key="2">
    <source>
        <dbReference type="Proteomes" id="UP000678393"/>
    </source>
</evidence>
<feature type="non-terminal residue" evidence="1">
    <location>
        <position position="59"/>
    </location>
</feature>
<keyword evidence="2" id="KW-1185">Reference proteome</keyword>